<evidence type="ECO:0000256" key="1">
    <source>
        <dbReference type="ARBA" id="ARBA00001946"/>
    </source>
</evidence>
<dbReference type="OrthoDB" id="7219056at2"/>
<evidence type="ECO:0000313" key="5">
    <source>
        <dbReference type="EMBL" id="KRS17517.1"/>
    </source>
</evidence>
<dbReference type="Gene3D" id="3.40.1350.10">
    <property type="match status" value="1"/>
</dbReference>
<evidence type="ECO:0000256" key="2">
    <source>
        <dbReference type="ARBA" id="ARBA00022722"/>
    </source>
</evidence>
<proteinExistence type="predicted"/>
<dbReference type="Proteomes" id="UP000051401">
    <property type="component" value="Unassembled WGS sequence"/>
</dbReference>
<dbReference type="AlphaFoldDB" id="A0A0T5P8V2"/>
<feature type="domain" description="VRR-NUC" evidence="4">
    <location>
        <begin position="18"/>
        <end position="108"/>
    </location>
</feature>
<evidence type="ECO:0000256" key="3">
    <source>
        <dbReference type="ARBA" id="ARBA00022801"/>
    </source>
</evidence>
<keyword evidence="3" id="KW-0378">Hydrolase</keyword>
<dbReference type="GO" id="GO:0004518">
    <property type="term" value="F:nuclease activity"/>
    <property type="evidence" value="ECO:0007669"/>
    <property type="project" value="UniProtKB-KW"/>
</dbReference>
<dbReference type="Pfam" id="PF08774">
    <property type="entry name" value="VRR_NUC"/>
    <property type="match status" value="1"/>
</dbReference>
<reference evidence="5 7" key="1">
    <citation type="submission" date="2015-04" db="EMBL/GenBank/DDBJ databases">
        <title>The draft genome sequence of Roseovarius indicus B108T.</title>
        <authorList>
            <person name="Li G."/>
            <person name="Lai Q."/>
            <person name="Shao Z."/>
            <person name="Yan P."/>
        </authorList>
    </citation>
    <scope>NUCLEOTIDE SEQUENCE [LARGE SCALE GENOMIC DNA]</scope>
    <source>
        <strain evidence="5 7">B108</strain>
    </source>
</reference>
<dbReference type="GO" id="GO:0003676">
    <property type="term" value="F:nucleic acid binding"/>
    <property type="evidence" value="ECO:0007669"/>
    <property type="project" value="InterPro"/>
</dbReference>
<comment type="cofactor">
    <cofactor evidence="1">
        <name>Mg(2+)</name>
        <dbReference type="ChEBI" id="CHEBI:18420"/>
    </cofactor>
</comment>
<dbReference type="EMBL" id="CP031598">
    <property type="protein sequence ID" value="QEW26720.1"/>
    <property type="molecule type" value="Genomic_DNA"/>
</dbReference>
<dbReference type="RefSeq" id="WP_057816687.1">
    <property type="nucleotide sequence ID" value="NZ_CP031598.1"/>
</dbReference>
<protein>
    <submittedName>
        <fullName evidence="6">VRR-NUC domain protein</fullName>
    </submittedName>
</protein>
<name>A0A0T5P8V2_9RHOB</name>
<keyword evidence="7" id="KW-1185">Reference proteome</keyword>
<reference evidence="6 8" key="2">
    <citation type="submission" date="2018-08" db="EMBL/GenBank/DDBJ databases">
        <title>Genetic Globetrotter - A new plasmid hitch-hiking vast phylogenetic and geographic distances.</title>
        <authorList>
            <person name="Vollmers J."/>
            <person name="Petersen J."/>
        </authorList>
    </citation>
    <scope>NUCLEOTIDE SEQUENCE [LARGE SCALE GENOMIC DNA]</scope>
    <source>
        <strain evidence="6 8">DSM 26383</strain>
    </source>
</reference>
<evidence type="ECO:0000259" key="4">
    <source>
        <dbReference type="SMART" id="SM00990"/>
    </source>
</evidence>
<organism evidence="5 7">
    <name type="scientific">Roseovarius indicus</name>
    <dbReference type="NCBI Taxonomy" id="540747"/>
    <lineage>
        <taxon>Bacteria</taxon>
        <taxon>Pseudomonadati</taxon>
        <taxon>Pseudomonadota</taxon>
        <taxon>Alphaproteobacteria</taxon>
        <taxon>Rhodobacterales</taxon>
        <taxon>Roseobacteraceae</taxon>
        <taxon>Roseovarius</taxon>
    </lineage>
</organism>
<dbReference type="InterPro" id="IPR011856">
    <property type="entry name" value="tRNA_endonuc-like_dom_sf"/>
</dbReference>
<accession>A0A0T5P8V2</accession>
<dbReference type="STRING" id="540747.SAMN04488031_101820"/>
<dbReference type="Proteomes" id="UP000325785">
    <property type="component" value="Chromosome"/>
</dbReference>
<sequence length="145" mass="16297">MNRVDRESPIQIQIVEYLRSVLPAGCMVHHCKNEINKRGKGIAIELAKAKRKGAITGFPDLLVLNYANVGPCFFEVKAEGNYATDTQKEVHEQLRALGYRVAVVRSVEDVRESLRKWAVGTREITSNWRSVGEIAAEMVKGQKDE</sequence>
<dbReference type="InterPro" id="IPR014883">
    <property type="entry name" value="VRR_NUC"/>
</dbReference>
<dbReference type="EMBL" id="LAXI01000007">
    <property type="protein sequence ID" value="KRS17517.1"/>
    <property type="molecule type" value="Genomic_DNA"/>
</dbReference>
<gene>
    <name evidence="6" type="ORF">RIdsm_02522</name>
    <name evidence="5" type="ORF">XM52_13625</name>
</gene>
<dbReference type="GO" id="GO:0016788">
    <property type="term" value="F:hydrolase activity, acting on ester bonds"/>
    <property type="evidence" value="ECO:0007669"/>
    <property type="project" value="InterPro"/>
</dbReference>
<evidence type="ECO:0000313" key="8">
    <source>
        <dbReference type="Proteomes" id="UP000325785"/>
    </source>
</evidence>
<dbReference type="SMART" id="SM00990">
    <property type="entry name" value="VRR_NUC"/>
    <property type="match status" value="1"/>
</dbReference>
<evidence type="ECO:0000313" key="6">
    <source>
        <dbReference type="EMBL" id="QEW26720.1"/>
    </source>
</evidence>
<evidence type="ECO:0000313" key="7">
    <source>
        <dbReference type="Proteomes" id="UP000051401"/>
    </source>
</evidence>
<keyword evidence="2" id="KW-0540">Nuclease</keyword>
<dbReference type="KEGG" id="rid:RIdsm_02522"/>
<dbReference type="PATRIC" id="fig|540747.5.peg.5767"/>